<protein>
    <recommendedName>
        <fullName evidence="4">HNH nuclease domain-containing protein</fullName>
    </recommendedName>
</protein>
<gene>
    <name evidence="2" type="ORF">HD556DRAFT_658817</name>
</gene>
<name>A0A9P7AKD4_9AGAM</name>
<proteinExistence type="predicted"/>
<dbReference type="GeneID" id="64604985"/>
<sequence length="403" mass="45707">MSVYADSLASGWDPESSYLSSSAESVKDDRFTPSPDLQESSHDDYTPTRASTRESNIFATPTHRSDSGGLSSKTRTALDALYGRIYDGRRCLVTQSAIIPPTIAHAVQRASKPDRLTLYEFCLGLDFGSFHVDSRRNLFYLSRDWHYAFDANRWFLLPDADALVKVHGYVAEAITSRKRSEPSGIDHFRSKWNLKTKTRYTLVPLPSREHPLISRKTDDGSWNHHSYPYLNLPSLECHVAPPFAVINAGPKCTRAHIEQITLDHYPPQTSESVELTQRLTLLCDTWALFKAAKEAARAWELEKRGKRKRDQDDEDIERLSRGSKRAMRSQQHSTRGHTPKSDQPKDQPLLGSCKRKLSPGLSGVTLTSHAVLHLKKRQRTVDLKTRVRDWVEESTRASLDPDP</sequence>
<evidence type="ECO:0000313" key="2">
    <source>
        <dbReference type="EMBL" id="KAG1791216.1"/>
    </source>
</evidence>
<dbReference type="EMBL" id="JABBWE010000044">
    <property type="protein sequence ID" value="KAG1791216.1"/>
    <property type="molecule type" value="Genomic_DNA"/>
</dbReference>
<keyword evidence="3" id="KW-1185">Reference proteome</keyword>
<evidence type="ECO:0000256" key="1">
    <source>
        <dbReference type="SAM" id="MobiDB-lite"/>
    </source>
</evidence>
<dbReference type="Proteomes" id="UP000719766">
    <property type="component" value="Unassembled WGS sequence"/>
</dbReference>
<organism evidence="2 3">
    <name type="scientific">Suillus plorans</name>
    <dbReference type="NCBI Taxonomy" id="116603"/>
    <lineage>
        <taxon>Eukaryota</taxon>
        <taxon>Fungi</taxon>
        <taxon>Dikarya</taxon>
        <taxon>Basidiomycota</taxon>
        <taxon>Agaricomycotina</taxon>
        <taxon>Agaricomycetes</taxon>
        <taxon>Agaricomycetidae</taxon>
        <taxon>Boletales</taxon>
        <taxon>Suillineae</taxon>
        <taxon>Suillaceae</taxon>
        <taxon>Suillus</taxon>
    </lineage>
</organism>
<feature type="region of interest" description="Disordered" evidence="1">
    <location>
        <begin position="301"/>
        <end position="358"/>
    </location>
</feature>
<dbReference type="OrthoDB" id="2632038at2759"/>
<feature type="compositionally biased region" description="Polar residues" evidence="1">
    <location>
        <begin position="48"/>
        <end position="59"/>
    </location>
</feature>
<feature type="region of interest" description="Disordered" evidence="1">
    <location>
        <begin position="1"/>
        <end position="71"/>
    </location>
</feature>
<evidence type="ECO:0000313" key="3">
    <source>
        <dbReference type="Proteomes" id="UP000719766"/>
    </source>
</evidence>
<dbReference type="RefSeq" id="XP_041158101.1">
    <property type="nucleotide sequence ID" value="XM_041311221.1"/>
</dbReference>
<evidence type="ECO:0008006" key="4">
    <source>
        <dbReference type="Google" id="ProtNLM"/>
    </source>
</evidence>
<accession>A0A9P7AKD4</accession>
<dbReference type="AlphaFoldDB" id="A0A9P7AKD4"/>
<reference evidence="2" key="1">
    <citation type="journal article" date="2020" name="New Phytol.">
        <title>Comparative genomics reveals dynamic genome evolution in host specialist ectomycorrhizal fungi.</title>
        <authorList>
            <person name="Lofgren L.A."/>
            <person name="Nguyen N.H."/>
            <person name="Vilgalys R."/>
            <person name="Ruytinx J."/>
            <person name="Liao H.L."/>
            <person name="Branco S."/>
            <person name="Kuo A."/>
            <person name="LaButti K."/>
            <person name="Lipzen A."/>
            <person name="Andreopoulos W."/>
            <person name="Pangilinan J."/>
            <person name="Riley R."/>
            <person name="Hundley H."/>
            <person name="Na H."/>
            <person name="Barry K."/>
            <person name="Grigoriev I.V."/>
            <person name="Stajich J.E."/>
            <person name="Kennedy P.G."/>
        </authorList>
    </citation>
    <scope>NUCLEOTIDE SEQUENCE</scope>
    <source>
        <strain evidence="2">S12</strain>
    </source>
</reference>
<comment type="caution">
    <text evidence="2">The sequence shown here is derived from an EMBL/GenBank/DDBJ whole genome shotgun (WGS) entry which is preliminary data.</text>
</comment>